<evidence type="ECO:0000259" key="9">
    <source>
        <dbReference type="Pfam" id="PF01648"/>
    </source>
</evidence>
<proteinExistence type="inferred from homology"/>
<dbReference type="EC" id="2.7.8.7" evidence="2"/>
<dbReference type="GO" id="GO:0019878">
    <property type="term" value="P:lysine biosynthetic process via aminoadipic acid"/>
    <property type="evidence" value="ECO:0007669"/>
    <property type="project" value="TreeGrafter"/>
</dbReference>
<sequence length="286" mass="33615">MRRIMVHVRWAFNFTAWRPGQTEWTFCNQCIQKEERERIKKFYFTKDAKAAMIGRLLIRKLVAEHTDIPYQDIQLSRTEKGRPYVVDNLPFDFNVSHQGDYAVIGAELDTIIGTDVMKLEPPRSSGVGKFFDTMNRQFSEDEWKIIKSPTMETDQLKLFFRHWCLKESYVKALGIGIGFEIHRLNFKLNTVNLPTDRPLTNTTVKVDDKEEKDWIFEEHLLDNHCLAVAYKKRQDDQIEASKNFSILDYQTIIHGAVPLCDPQDQYWNDFCDKPENPELLKKSNKS</sequence>
<evidence type="ECO:0000256" key="6">
    <source>
        <dbReference type="ARBA" id="ARBA00033443"/>
    </source>
</evidence>
<evidence type="ECO:0000313" key="11">
    <source>
        <dbReference type="EMBL" id="VDI07802.1"/>
    </source>
</evidence>
<dbReference type="EMBL" id="UYJE01002107">
    <property type="protein sequence ID" value="VDI07802.1"/>
    <property type="molecule type" value="Genomic_DNA"/>
</dbReference>
<dbReference type="InterPro" id="IPR055066">
    <property type="entry name" value="AASDHPPT_N"/>
</dbReference>
<dbReference type="Gene3D" id="3.90.470.20">
    <property type="entry name" value="4'-phosphopantetheinyl transferase domain"/>
    <property type="match status" value="2"/>
</dbReference>
<dbReference type="GO" id="GO:0005829">
    <property type="term" value="C:cytosol"/>
    <property type="evidence" value="ECO:0007669"/>
    <property type="project" value="TreeGrafter"/>
</dbReference>
<evidence type="ECO:0000259" key="10">
    <source>
        <dbReference type="Pfam" id="PF22624"/>
    </source>
</evidence>
<comment type="similarity">
    <text evidence="1">Belongs to the P-Pant transferase superfamily. AcpS family.</text>
</comment>
<feature type="domain" description="4'-phosphopantetheinyl transferase" evidence="9">
    <location>
        <begin position="112"/>
        <end position="229"/>
    </location>
</feature>
<evidence type="ECO:0000256" key="5">
    <source>
        <dbReference type="ARBA" id="ARBA00030484"/>
    </source>
</evidence>
<comment type="catalytic activity">
    <reaction evidence="8">
        <text>apo-[ACP] + acetyl-CoA = acetyl-[ACP] + adenosine 3',5'-bisphosphate + H(+)</text>
        <dbReference type="Rhea" id="RHEA:46564"/>
        <dbReference type="Rhea" id="RHEA-COMP:9621"/>
        <dbReference type="Rhea" id="RHEA-COMP:9690"/>
        <dbReference type="ChEBI" id="CHEBI:15378"/>
        <dbReference type="ChEBI" id="CHEBI:29999"/>
        <dbReference type="ChEBI" id="CHEBI:57288"/>
        <dbReference type="ChEBI" id="CHEBI:58343"/>
        <dbReference type="ChEBI" id="CHEBI:78446"/>
    </reaction>
    <physiologicalReaction direction="left-to-right" evidence="8">
        <dbReference type="Rhea" id="RHEA:46565"/>
    </physiologicalReaction>
</comment>
<name>A0A8B6CQ60_MYTGA</name>
<dbReference type="OrthoDB" id="26719at2759"/>
<evidence type="ECO:0000256" key="2">
    <source>
        <dbReference type="ARBA" id="ARBA00013172"/>
    </source>
</evidence>
<evidence type="ECO:0000313" key="12">
    <source>
        <dbReference type="Proteomes" id="UP000596742"/>
    </source>
</evidence>
<comment type="catalytic activity">
    <reaction evidence="7">
        <text>apo-[ACP] + CoA = holo-[ACP] + adenosine 3',5'-bisphosphate + H(+)</text>
        <dbReference type="Rhea" id="RHEA:12068"/>
        <dbReference type="Rhea" id="RHEA-COMP:9685"/>
        <dbReference type="Rhea" id="RHEA-COMP:9690"/>
        <dbReference type="ChEBI" id="CHEBI:15378"/>
        <dbReference type="ChEBI" id="CHEBI:29999"/>
        <dbReference type="ChEBI" id="CHEBI:57287"/>
        <dbReference type="ChEBI" id="CHEBI:58343"/>
        <dbReference type="ChEBI" id="CHEBI:64479"/>
        <dbReference type="EC" id="2.7.8.7"/>
    </reaction>
    <physiologicalReaction direction="left-to-right" evidence="7">
        <dbReference type="Rhea" id="RHEA:12069"/>
    </physiologicalReaction>
</comment>
<dbReference type="InterPro" id="IPR050559">
    <property type="entry name" value="P-Pant_transferase_sf"/>
</dbReference>
<dbReference type="SUPFAM" id="SSF56214">
    <property type="entry name" value="4'-phosphopantetheinyl transferase"/>
    <property type="match status" value="2"/>
</dbReference>
<protein>
    <recommendedName>
        <fullName evidence="3">L-aminoadipate-semialdehyde dehydrogenase-phosphopantetheinyl transferase</fullName>
        <ecNumber evidence="2">2.7.8.7</ecNumber>
    </recommendedName>
    <alternativeName>
        <fullName evidence="5">4'-phosphopantetheinyl transferase</fullName>
    </alternativeName>
    <alternativeName>
        <fullName evidence="6">Alpha-aminoadipic semialdehyde dehydrogenase-phosphopantetheinyl transferase</fullName>
    </alternativeName>
</protein>
<dbReference type="PANTHER" id="PTHR12215">
    <property type="entry name" value="PHOSPHOPANTETHEINE TRANSFERASE"/>
    <property type="match status" value="1"/>
</dbReference>
<dbReference type="Proteomes" id="UP000596742">
    <property type="component" value="Unassembled WGS sequence"/>
</dbReference>
<dbReference type="GO" id="GO:0000287">
    <property type="term" value="F:magnesium ion binding"/>
    <property type="evidence" value="ECO:0007669"/>
    <property type="project" value="InterPro"/>
</dbReference>
<dbReference type="InterPro" id="IPR008278">
    <property type="entry name" value="4-PPantetheinyl_Trfase_dom"/>
</dbReference>
<gene>
    <name evidence="11" type="ORF">MGAL_10B044923</name>
</gene>
<keyword evidence="12" id="KW-1185">Reference proteome</keyword>
<dbReference type="InterPro" id="IPR037143">
    <property type="entry name" value="4-PPantetheinyl_Trfase_dom_sf"/>
</dbReference>
<evidence type="ECO:0000256" key="3">
    <source>
        <dbReference type="ARBA" id="ARBA00016301"/>
    </source>
</evidence>
<comment type="caution">
    <text evidence="11">The sequence shown here is derived from an EMBL/GenBank/DDBJ whole genome shotgun (WGS) entry which is preliminary data.</text>
</comment>
<evidence type="ECO:0000256" key="7">
    <source>
        <dbReference type="ARBA" id="ARBA00048641"/>
    </source>
</evidence>
<evidence type="ECO:0000256" key="8">
    <source>
        <dbReference type="ARBA" id="ARBA00048794"/>
    </source>
</evidence>
<accession>A0A8B6CQ60</accession>
<reference evidence="11" key="1">
    <citation type="submission" date="2018-11" db="EMBL/GenBank/DDBJ databases">
        <authorList>
            <person name="Alioto T."/>
            <person name="Alioto T."/>
        </authorList>
    </citation>
    <scope>NUCLEOTIDE SEQUENCE</scope>
</reference>
<organism evidence="11 12">
    <name type="scientific">Mytilus galloprovincialis</name>
    <name type="common">Mediterranean mussel</name>
    <dbReference type="NCBI Taxonomy" id="29158"/>
    <lineage>
        <taxon>Eukaryota</taxon>
        <taxon>Metazoa</taxon>
        <taxon>Spiralia</taxon>
        <taxon>Lophotrochozoa</taxon>
        <taxon>Mollusca</taxon>
        <taxon>Bivalvia</taxon>
        <taxon>Autobranchia</taxon>
        <taxon>Pteriomorphia</taxon>
        <taxon>Mytilida</taxon>
        <taxon>Mytiloidea</taxon>
        <taxon>Mytilidae</taxon>
        <taxon>Mytilinae</taxon>
        <taxon>Mytilus</taxon>
    </lineage>
</organism>
<dbReference type="Pfam" id="PF01648">
    <property type="entry name" value="ACPS"/>
    <property type="match status" value="1"/>
</dbReference>
<dbReference type="PANTHER" id="PTHR12215:SF10">
    <property type="entry name" value="L-AMINOADIPATE-SEMIALDEHYDE DEHYDROGENASE-PHOSPHOPANTETHEINYL TRANSFERASE"/>
    <property type="match status" value="1"/>
</dbReference>
<feature type="domain" description="4'-phosphopantetheinyl transferase N-terminal" evidence="10">
    <location>
        <begin position="16"/>
        <end position="107"/>
    </location>
</feature>
<dbReference type="GO" id="GO:0008897">
    <property type="term" value="F:holo-[acyl-carrier-protein] synthase activity"/>
    <property type="evidence" value="ECO:0007669"/>
    <property type="project" value="UniProtKB-EC"/>
</dbReference>
<evidence type="ECO:0000256" key="1">
    <source>
        <dbReference type="ARBA" id="ARBA00006195"/>
    </source>
</evidence>
<dbReference type="Pfam" id="PF22624">
    <property type="entry name" value="AASDHPPT_N"/>
    <property type="match status" value="1"/>
</dbReference>
<evidence type="ECO:0000256" key="4">
    <source>
        <dbReference type="ARBA" id="ARBA00022679"/>
    </source>
</evidence>
<dbReference type="FunFam" id="3.90.470.20:FF:000003">
    <property type="entry name" value="L-aminoadipate-semialdehyde dehydrogenase-phosphopantetheinyl transferase"/>
    <property type="match status" value="1"/>
</dbReference>
<dbReference type="AlphaFoldDB" id="A0A8B6CQ60"/>
<keyword evidence="4 11" id="KW-0808">Transferase</keyword>